<feature type="region of interest" description="Disordered" evidence="1">
    <location>
        <begin position="266"/>
        <end position="335"/>
    </location>
</feature>
<evidence type="ECO:0000256" key="2">
    <source>
        <dbReference type="SAM" id="SignalP"/>
    </source>
</evidence>
<dbReference type="Proteomes" id="UP000054498">
    <property type="component" value="Unassembled WGS sequence"/>
</dbReference>
<keyword evidence="2" id="KW-0732">Signal</keyword>
<dbReference type="GeneID" id="25727445"/>
<proteinExistence type="predicted"/>
<feature type="compositionally biased region" description="Low complexity" evidence="1">
    <location>
        <begin position="266"/>
        <end position="281"/>
    </location>
</feature>
<evidence type="ECO:0000313" key="4">
    <source>
        <dbReference type="Proteomes" id="UP000054498"/>
    </source>
</evidence>
<feature type="signal peptide" evidence="2">
    <location>
        <begin position="1"/>
        <end position="21"/>
    </location>
</feature>
<dbReference type="AlphaFoldDB" id="A0A0D2JDS3"/>
<dbReference type="EMBL" id="KK102478">
    <property type="protein sequence ID" value="KIY97667.1"/>
    <property type="molecule type" value="Genomic_DNA"/>
</dbReference>
<organism evidence="3 4">
    <name type="scientific">Monoraphidium neglectum</name>
    <dbReference type="NCBI Taxonomy" id="145388"/>
    <lineage>
        <taxon>Eukaryota</taxon>
        <taxon>Viridiplantae</taxon>
        <taxon>Chlorophyta</taxon>
        <taxon>core chlorophytes</taxon>
        <taxon>Chlorophyceae</taxon>
        <taxon>CS clade</taxon>
        <taxon>Sphaeropleales</taxon>
        <taxon>Selenastraceae</taxon>
        <taxon>Monoraphidium</taxon>
    </lineage>
</organism>
<dbReference type="RefSeq" id="XP_013896687.1">
    <property type="nucleotide sequence ID" value="XM_014041233.1"/>
</dbReference>
<protein>
    <submittedName>
        <fullName evidence="3">Uncharacterized protein</fullName>
    </submittedName>
</protein>
<sequence length="335" mass="34204">MRAALLLCAGLLVAALSTVSAQGPLRGEVAFAAPASPSPSPDAASDAGCATPCFVVEDYYPYRTCKAECNQQICSRSVAFPEGCSQRPSECWVVESFNLRTCIRDDRKCLQGYGVYPNEQTCCAPGAAFPEGCATNLTQSPEPCWVVDAYYPARTCRATRTACDTRGQTWPTSEACCAPQSGAFGEGCSTYVPKAPCYVIDSYNPVRKCRLENDIARCSRGWGVFQSAEVCCAPGAAFTEGCTQPPSDEAAASAAAPPAPAAAAPAAPAAAAPAAPEAAAPAAPPPAEPAAAAAPAVPTPALAAPAAPPVEPVRVPPAQPAAAPDALPPSAGRRR</sequence>
<feature type="compositionally biased region" description="Low complexity" evidence="1">
    <location>
        <begin position="289"/>
        <end position="305"/>
    </location>
</feature>
<feature type="compositionally biased region" description="Pro residues" evidence="1">
    <location>
        <begin position="306"/>
        <end position="319"/>
    </location>
</feature>
<feature type="chain" id="PRO_5002244787" evidence="2">
    <location>
        <begin position="22"/>
        <end position="335"/>
    </location>
</feature>
<reference evidence="3 4" key="1">
    <citation type="journal article" date="2013" name="BMC Genomics">
        <title>Reconstruction of the lipid metabolism for the microalga Monoraphidium neglectum from its genome sequence reveals characteristics suitable for biofuel production.</title>
        <authorList>
            <person name="Bogen C."/>
            <person name="Al-Dilaimi A."/>
            <person name="Albersmeier A."/>
            <person name="Wichmann J."/>
            <person name="Grundmann M."/>
            <person name="Rupp O."/>
            <person name="Lauersen K.J."/>
            <person name="Blifernez-Klassen O."/>
            <person name="Kalinowski J."/>
            <person name="Goesmann A."/>
            <person name="Mussgnug J.H."/>
            <person name="Kruse O."/>
        </authorList>
    </citation>
    <scope>NUCLEOTIDE SEQUENCE [LARGE SCALE GENOMIC DNA]</scope>
    <source>
        <strain evidence="3 4">SAG 48.87</strain>
    </source>
</reference>
<evidence type="ECO:0000256" key="1">
    <source>
        <dbReference type="SAM" id="MobiDB-lite"/>
    </source>
</evidence>
<dbReference type="KEGG" id="mng:MNEG_10297"/>
<keyword evidence="4" id="KW-1185">Reference proteome</keyword>
<name>A0A0D2JDS3_9CHLO</name>
<accession>A0A0D2JDS3</accession>
<feature type="compositionally biased region" description="Low complexity" evidence="1">
    <location>
        <begin position="320"/>
        <end position="335"/>
    </location>
</feature>
<evidence type="ECO:0000313" key="3">
    <source>
        <dbReference type="EMBL" id="KIY97667.1"/>
    </source>
</evidence>
<gene>
    <name evidence="3" type="ORF">MNEG_10297</name>
</gene>
<dbReference type="OrthoDB" id="528632at2759"/>